<evidence type="ECO:0000313" key="2">
    <source>
        <dbReference type="Proteomes" id="UP001428817"/>
    </source>
</evidence>
<reference evidence="2" key="1">
    <citation type="journal article" date="2019" name="Int. J. Syst. Evol. Microbiol.">
        <title>The Global Catalogue of Microorganisms (GCM) 10K type strain sequencing project: providing services to taxonomists for standard genome sequencing and annotation.</title>
        <authorList>
            <consortium name="The Broad Institute Genomics Platform"/>
            <consortium name="The Broad Institute Genome Sequencing Center for Infectious Disease"/>
            <person name="Wu L."/>
            <person name="Ma J."/>
        </authorList>
    </citation>
    <scope>NUCLEOTIDE SEQUENCE [LARGE SCALE GENOMIC DNA]</scope>
    <source>
        <strain evidence="2">JCM 18303</strain>
    </source>
</reference>
<evidence type="ECO:0000313" key="1">
    <source>
        <dbReference type="EMBL" id="GAA5149831.1"/>
    </source>
</evidence>
<protein>
    <recommendedName>
        <fullName evidence="3">Cysteine dioxygenase</fullName>
    </recommendedName>
</protein>
<proteinExistence type="predicted"/>
<dbReference type="Gene3D" id="2.60.120.10">
    <property type="entry name" value="Jelly Rolls"/>
    <property type="match status" value="1"/>
</dbReference>
<name>A0ABP9PP67_9PSEU</name>
<dbReference type="InterPro" id="IPR014710">
    <property type="entry name" value="RmlC-like_jellyroll"/>
</dbReference>
<evidence type="ECO:0008006" key="3">
    <source>
        <dbReference type="Google" id="ProtNLM"/>
    </source>
</evidence>
<organism evidence="1 2">
    <name type="scientific">Pseudonocardia eucalypti</name>
    <dbReference type="NCBI Taxonomy" id="648755"/>
    <lineage>
        <taxon>Bacteria</taxon>
        <taxon>Bacillati</taxon>
        <taxon>Actinomycetota</taxon>
        <taxon>Actinomycetes</taxon>
        <taxon>Pseudonocardiales</taxon>
        <taxon>Pseudonocardiaceae</taxon>
        <taxon>Pseudonocardia</taxon>
    </lineage>
</organism>
<sequence>MVPASVMDLANKASDIRFSAWEIEAIRMELELKPRKGLLRKILEEKINDDDSHPPYIRVACTGKGKYDSMARKHYGLLPDGDHADAGSPAVLEIWPAQHYSPMHSHGGTTGIIYCLTGQIDVMAYEELRWGATELGLLTLTPGQCAWLAADKFGVHKVYCPMDGGSKPVGPWNLLNETSDYAATFHVYLNEEETVPDTYVPAELGTRDVFEYVHEIEHDRRKFATYSDLSWHVLRRVLAKNSST</sequence>
<comment type="caution">
    <text evidence="1">The sequence shown here is derived from an EMBL/GenBank/DDBJ whole genome shotgun (WGS) entry which is preliminary data.</text>
</comment>
<dbReference type="Proteomes" id="UP001428817">
    <property type="component" value="Unassembled WGS sequence"/>
</dbReference>
<dbReference type="EMBL" id="BAABJP010000005">
    <property type="protein sequence ID" value="GAA5149831.1"/>
    <property type="molecule type" value="Genomic_DNA"/>
</dbReference>
<keyword evidence="2" id="KW-1185">Reference proteome</keyword>
<dbReference type="SUPFAM" id="SSF51182">
    <property type="entry name" value="RmlC-like cupins"/>
    <property type="match status" value="1"/>
</dbReference>
<dbReference type="InterPro" id="IPR011051">
    <property type="entry name" value="RmlC_Cupin_sf"/>
</dbReference>
<accession>A0ABP9PP67</accession>
<gene>
    <name evidence="1" type="ORF">GCM10023321_14270</name>
</gene>